<keyword evidence="1" id="KW-1133">Transmembrane helix</keyword>
<evidence type="ECO:0000313" key="3">
    <source>
        <dbReference type="Proteomes" id="UP001220377"/>
    </source>
</evidence>
<keyword evidence="1" id="KW-0472">Membrane</keyword>
<name>A0ABY7WXW7_9LACO</name>
<evidence type="ECO:0000256" key="1">
    <source>
        <dbReference type="SAM" id="Phobius"/>
    </source>
</evidence>
<reference evidence="2 3" key="1">
    <citation type="submission" date="2023-02" db="EMBL/GenBank/DDBJ databases">
        <title>Genome sequence of Lacticaseibacillus sp. KACC 23028.</title>
        <authorList>
            <person name="Kim S."/>
            <person name="Heo J."/>
            <person name="Kwon S.-W."/>
        </authorList>
    </citation>
    <scope>NUCLEOTIDE SEQUENCE [LARGE SCALE GENOMIC DNA]</scope>
    <source>
        <strain evidence="2 3">KACC 23028</strain>
    </source>
</reference>
<dbReference type="Proteomes" id="UP001220377">
    <property type="component" value="Chromosome"/>
</dbReference>
<feature type="transmembrane region" description="Helical" evidence="1">
    <location>
        <begin position="35"/>
        <end position="57"/>
    </location>
</feature>
<dbReference type="EMBL" id="CP117884">
    <property type="protein sequence ID" value="WDF82780.1"/>
    <property type="molecule type" value="Genomic_DNA"/>
</dbReference>
<gene>
    <name evidence="2" type="ORF">PQ472_00640</name>
</gene>
<evidence type="ECO:0000313" key="2">
    <source>
        <dbReference type="EMBL" id="WDF82780.1"/>
    </source>
</evidence>
<accession>A0ABY7WXW7</accession>
<organism evidence="2 3">
    <name type="scientific">Lacticaseibacillus pabuli</name>
    <dbReference type="NCBI Taxonomy" id="3025672"/>
    <lineage>
        <taxon>Bacteria</taxon>
        <taxon>Bacillati</taxon>
        <taxon>Bacillota</taxon>
        <taxon>Bacilli</taxon>
        <taxon>Lactobacillales</taxon>
        <taxon>Lactobacillaceae</taxon>
        <taxon>Lacticaseibacillus</taxon>
    </lineage>
</organism>
<keyword evidence="3" id="KW-1185">Reference proteome</keyword>
<protein>
    <submittedName>
        <fullName evidence="2">Uncharacterized protein</fullName>
    </submittedName>
</protein>
<proteinExistence type="predicted"/>
<dbReference type="RefSeq" id="WP_274260478.1">
    <property type="nucleotide sequence ID" value="NZ_CP117884.1"/>
</dbReference>
<keyword evidence="1" id="KW-0812">Transmembrane</keyword>
<sequence>MPRPNKRAFHADYDDLFKPRIPLKDRLSGDNRSRLVTTGVIIGLLVLSPAILITASWTSQAVKQHSGQTMASASSVADPDREFLVYPLRAAGVKVLNPSSSNQPLYTTIHDHTFVFSKGVTVTFPHNTKIFPDKHADGPITVLPKKSRENDTSEVADIAVKKADGSPATTITTRLYSNMLDDTVENLALKHKNNFCTAIVRPDINQIHNGYIVTAEDDMVTLSRYFMFPDGTGLTLDMLDMGFGKEFNHANKHVTYSELKQILPREMHFFEHEMKTSTP</sequence>